<proteinExistence type="predicted"/>
<accession>A0A0D0AM76</accession>
<evidence type="ECO:0000313" key="2">
    <source>
        <dbReference type="Proteomes" id="UP000054485"/>
    </source>
</evidence>
<dbReference type="EMBL" id="KN836039">
    <property type="protein sequence ID" value="KIK33058.1"/>
    <property type="molecule type" value="Genomic_DNA"/>
</dbReference>
<name>A0A0D0AM76_9AGAM</name>
<evidence type="ECO:0000313" key="1">
    <source>
        <dbReference type="EMBL" id="KIK33058.1"/>
    </source>
</evidence>
<organism evidence="1 2">
    <name type="scientific">Suillus luteus UH-Slu-Lm8-n1</name>
    <dbReference type="NCBI Taxonomy" id="930992"/>
    <lineage>
        <taxon>Eukaryota</taxon>
        <taxon>Fungi</taxon>
        <taxon>Dikarya</taxon>
        <taxon>Basidiomycota</taxon>
        <taxon>Agaricomycotina</taxon>
        <taxon>Agaricomycetes</taxon>
        <taxon>Agaricomycetidae</taxon>
        <taxon>Boletales</taxon>
        <taxon>Suillineae</taxon>
        <taxon>Suillaceae</taxon>
        <taxon>Suillus</taxon>
    </lineage>
</organism>
<dbReference type="Proteomes" id="UP000054485">
    <property type="component" value="Unassembled WGS sequence"/>
</dbReference>
<dbReference type="AlphaFoldDB" id="A0A0D0AM76"/>
<reference evidence="2" key="2">
    <citation type="submission" date="2015-01" db="EMBL/GenBank/DDBJ databases">
        <title>Evolutionary Origins and Diversification of the Mycorrhizal Mutualists.</title>
        <authorList>
            <consortium name="DOE Joint Genome Institute"/>
            <consortium name="Mycorrhizal Genomics Consortium"/>
            <person name="Kohler A."/>
            <person name="Kuo A."/>
            <person name="Nagy L.G."/>
            <person name="Floudas D."/>
            <person name="Copeland A."/>
            <person name="Barry K.W."/>
            <person name="Cichocki N."/>
            <person name="Veneault-Fourrey C."/>
            <person name="LaButti K."/>
            <person name="Lindquist E.A."/>
            <person name="Lipzen A."/>
            <person name="Lundell T."/>
            <person name="Morin E."/>
            <person name="Murat C."/>
            <person name="Riley R."/>
            <person name="Ohm R."/>
            <person name="Sun H."/>
            <person name="Tunlid A."/>
            <person name="Henrissat B."/>
            <person name="Grigoriev I.V."/>
            <person name="Hibbett D.S."/>
            <person name="Martin F."/>
        </authorList>
    </citation>
    <scope>NUCLEOTIDE SEQUENCE [LARGE SCALE GENOMIC DNA]</scope>
    <source>
        <strain evidence="2">UH-Slu-Lm8-n1</strain>
    </source>
</reference>
<gene>
    <name evidence="1" type="ORF">CY34DRAFT_737128</name>
</gene>
<sequence>MGHYSPDIFLAADQRYVCEIRNCTSNIGFCLCIDSCQHWYFPAPKTVLDLSTLSTIDSLGATKTVDIGVASLKRFGACVGAVRTIDIASTLLRNGFLERCRCPDLNSSQARRRLASQLSN</sequence>
<protein>
    <submittedName>
        <fullName evidence="1">Unplaced genomic scaffold CY34scaffold_908, whole genome shotgun sequence</fullName>
    </submittedName>
</protein>
<dbReference type="InParanoid" id="A0A0D0AM76"/>
<reference evidence="1 2" key="1">
    <citation type="submission" date="2014-04" db="EMBL/GenBank/DDBJ databases">
        <authorList>
            <consortium name="DOE Joint Genome Institute"/>
            <person name="Kuo A."/>
            <person name="Ruytinx J."/>
            <person name="Rineau F."/>
            <person name="Colpaert J."/>
            <person name="Kohler A."/>
            <person name="Nagy L.G."/>
            <person name="Floudas D."/>
            <person name="Copeland A."/>
            <person name="Barry K.W."/>
            <person name="Cichocki N."/>
            <person name="Veneault-Fourrey C."/>
            <person name="LaButti K."/>
            <person name="Lindquist E.A."/>
            <person name="Lipzen A."/>
            <person name="Lundell T."/>
            <person name="Morin E."/>
            <person name="Murat C."/>
            <person name="Sun H."/>
            <person name="Tunlid A."/>
            <person name="Henrissat B."/>
            <person name="Grigoriev I.V."/>
            <person name="Hibbett D.S."/>
            <person name="Martin F."/>
            <person name="Nordberg H.P."/>
            <person name="Cantor M.N."/>
            <person name="Hua S.X."/>
        </authorList>
    </citation>
    <scope>NUCLEOTIDE SEQUENCE [LARGE SCALE GENOMIC DNA]</scope>
    <source>
        <strain evidence="1 2">UH-Slu-Lm8-n1</strain>
    </source>
</reference>
<keyword evidence="2" id="KW-1185">Reference proteome</keyword>
<dbReference type="HOGENOM" id="CLU_2051227_0_0_1"/>